<dbReference type="EMBL" id="JARQWQ010000110">
    <property type="protein sequence ID" value="KAK2550488.1"/>
    <property type="molecule type" value="Genomic_DNA"/>
</dbReference>
<reference evidence="1" key="1">
    <citation type="journal article" date="2023" name="G3 (Bethesda)">
        <title>Whole genome assembly and annotation of the endangered Caribbean coral Acropora cervicornis.</title>
        <authorList>
            <person name="Selwyn J.D."/>
            <person name="Vollmer S.V."/>
        </authorList>
    </citation>
    <scope>NUCLEOTIDE SEQUENCE</scope>
    <source>
        <strain evidence="1">K2</strain>
    </source>
</reference>
<dbReference type="Proteomes" id="UP001249851">
    <property type="component" value="Unassembled WGS sequence"/>
</dbReference>
<evidence type="ECO:0000313" key="1">
    <source>
        <dbReference type="EMBL" id="KAK2550488.1"/>
    </source>
</evidence>
<keyword evidence="2" id="KW-1185">Reference proteome</keyword>
<accession>A0AAD9UUJ7</accession>
<dbReference type="AlphaFoldDB" id="A0AAD9UUJ7"/>
<proteinExistence type="predicted"/>
<organism evidence="1 2">
    <name type="scientific">Acropora cervicornis</name>
    <name type="common">Staghorn coral</name>
    <dbReference type="NCBI Taxonomy" id="6130"/>
    <lineage>
        <taxon>Eukaryota</taxon>
        <taxon>Metazoa</taxon>
        <taxon>Cnidaria</taxon>
        <taxon>Anthozoa</taxon>
        <taxon>Hexacorallia</taxon>
        <taxon>Scleractinia</taxon>
        <taxon>Astrocoeniina</taxon>
        <taxon>Acroporidae</taxon>
        <taxon>Acropora</taxon>
    </lineage>
</organism>
<protein>
    <submittedName>
        <fullName evidence="1">Uncharacterized protein</fullName>
    </submittedName>
</protein>
<comment type="caution">
    <text evidence="1">The sequence shown here is derived from an EMBL/GenBank/DDBJ whole genome shotgun (WGS) entry which is preliminary data.</text>
</comment>
<sequence length="71" mass="8188">MQTFADYESNDRPWYINEISLALRRTYGHSWWCVKASVSFNSKGVETAVIVASNNLFDAVKCVEVREEAKR</sequence>
<reference evidence="1" key="2">
    <citation type="journal article" date="2023" name="Science">
        <title>Genomic signatures of disease resistance in endangered staghorn corals.</title>
        <authorList>
            <person name="Vollmer S.V."/>
            <person name="Selwyn J.D."/>
            <person name="Despard B.A."/>
            <person name="Roesel C.L."/>
        </authorList>
    </citation>
    <scope>NUCLEOTIDE SEQUENCE</scope>
    <source>
        <strain evidence="1">K2</strain>
    </source>
</reference>
<evidence type="ECO:0000313" key="2">
    <source>
        <dbReference type="Proteomes" id="UP001249851"/>
    </source>
</evidence>
<gene>
    <name evidence="1" type="ORF">P5673_028853</name>
</gene>
<name>A0AAD9UUJ7_ACRCE</name>